<organism evidence="1 2">
    <name type="scientific">Dyella dinghuensis</name>
    <dbReference type="NCBI Taxonomy" id="1920169"/>
    <lineage>
        <taxon>Bacteria</taxon>
        <taxon>Pseudomonadati</taxon>
        <taxon>Pseudomonadota</taxon>
        <taxon>Gammaproteobacteria</taxon>
        <taxon>Lysobacterales</taxon>
        <taxon>Rhodanobacteraceae</taxon>
        <taxon>Dyella</taxon>
    </lineage>
</organism>
<proteinExistence type="predicted"/>
<comment type="caution">
    <text evidence="1">The sequence shown here is derived from an EMBL/GenBank/DDBJ whole genome shotgun (WGS) entry which is preliminary data.</text>
</comment>
<protein>
    <recommendedName>
        <fullName evidence="3">DUF155 domain-containing protein</fullName>
    </recommendedName>
</protein>
<name>A0A432LWB1_9GAMM</name>
<evidence type="ECO:0008006" key="3">
    <source>
        <dbReference type="Google" id="ProtNLM"/>
    </source>
</evidence>
<gene>
    <name evidence="1" type="ORF">EKH79_06760</name>
</gene>
<keyword evidence="2" id="KW-1185">Reference proteome</keyword>
<accession>A0A432LWB1</accession>
<dbReference type="AlphaFoldDB" id="A0A432LWB1"/>
<sequence>MPYEQPTVQSAVVIAMHLVDIADAIDLPKVERLWDQQQLPASTRIKLSSTPPKAVTFGVPPVMLTLETLSLTLAGNPYQAQVTARLYDFGAAGFSIQIPVAACSWASFSQLVNAVDAMFGPSADSPVWQQLLKQLHDALLPALTKPSPALLHEDYLVGIVQAFDEAIPVSTMHEHIDLVPLLSGEQRPLSEQARRDLLQQRFSYYADDLVVLTWDRAFIYEPRGDSDVRDILEVANAQLLEMRFYDELLDAELPLMYDLVEAAHHASNPFAARRTADLARKLYTLVAEVTEVTEKVDNALQVTEDVYLARVYTAALDLFRVRQVSGAVDRKLAIIRDTYAALYEEASGKRGELLELAIIVLIVVEIAIAILRHSS</sequence>
<evidence type="ECO:0000313" key="1">
    <source>
        <dbReference type="EMBL" id="RUL66368.1"/>
    </source>
</evidence>
<dbReference type="OrthoDB" id="180075at2"/>
<dbReference type="EMBL" id="RYZR01000003">
    <property type="protein sequence ID" value="RUL66368.1"/>
    <property type="molecule type" value="Genomic_DNA"/>
</dbReference>
<evidence type="ECO:0000313" key="2">
    <source>
        <dbReference type="Proteomes" id="UP000267077"/>
    </source>
</evidence>
<dbReference type="RefSeq" id="WP_126672994.1">
    <property type="nucleotide sequence ID" value="NZ_RYZR01000003.1"/>
</dbReference>
<dbReference type="Proteomes" id="UP000267077">
    <property type="component" value="Unassembled WGS sequence"/>
</dbReference>
<reference evidence="1 2" key="1">
    <citation type="submission" date="2018-12" db="EMBL/GenBank/DDBJ databases">
        <title>Dyella dinghuensis sp. nov. DHOA06 and Dyella choica sp. nov. 4M-K27, isolated from forest soil.</title>
        <authorList>
            <person name="Qiu L.-H."/>
            <person name="Gao Z.-H."/>
        </authorList>
    </citation>
    <scope>NUCLEOTIDE SEQUENCE [LARGE SCALE GENOMIC DNA]</scope>
    <source>
        <strain evidence="1 2">DHOA06</strain>
    </source>
</reference>